<reference evidence="2 3" key="1">
    <citation type="submission" date="2019-07" db="EMBL/GenBank/DDBJ databases">
        <title>Draft genome assembly of a fouling barnacle, Amphibalanus amphitrite (Darwin, 1854): The first reference genome for Thecostraca.</title>
        <authorList>
            <person name="Kim W."/>
        </authorList>
    </citation>
    <scope>NUCLEOTIDE SEQUENCE [LARGE SCALE GENOMIC DNA]</scope>
    <source>
        <strain evidence="2">SNU_AA5</strain>
        <tissue evidence="2">Soma without cirri and trophi</tissue>
    </source>
</reference>
<gene>
    <name evidence="2" type="ORF">FJT64_021610</name>
</gene>
<name>A0A6A4WX54_AMPAM</name>
<keyword evidence="3" id="KW-1185">Reference proteome</keyword>
<dbReference type="AlphaFoldDB" id="A0A6A4WX54"/>
<feature type="region of interest" description="Disordered" evidence="1">
    <location>
        <begin position="201"/>
        <end position="230"/>
    </location>
</feature>
<feature type="compositionally biased region" description="Low complexity" evidence="1">
    <location>
        <begin position="94"/>
        <end position="105"/>
    </location>
</feature>
<organism evidence="2 3">
    <name type="scientific">Amphibalanus amphitrite</name>
    <name type="common">Striped barnacle</name>
    <name type="synonym">Balanus amphitrite</name>
    <dbReference type="NCBI Taxonomy" id="1232801"/>
    <lineage>
        <taxon>Eukaryota</taxon>
        <taxon>Metazoa</taxon>
        <taxon>Ecdysozoa</taxon>
        <taxon>Arthropoda</taxon>
        <taxon>Crustacea</taxon>
        <taxon>Multicrustacea</taxon>
        <taxon>Cirripedia</taxon>
        <taxon>Thoracica</taxon>
        <taxon>Thoracicalcarea</taxon>
        <taxon>Balanomorpha</taxon>
        <taxon>Balanoidea</taxon>
        <taxon>Balanidae</taxon>
        <taxon>Amphibalaninae</taxon>
        <taxon>Amphibalanus</taxon>
    </lineage>
</organism>
<accession>A0A6A4WX54</accession>
<feature type="compositionally biased region" description="Acidic residues" evidence="1">
    <location>
        <begin position="51"/>
        <end position="68"/>
    </location>
</feature>
<dbReference type="EMBL" id="VIIS01000618">
    <property type="protein sequence ID" value="KAF0307002.1"/>
    <property type="molecule type" value="Genomic_DNA"/>
</dbReference>
<feature type="compositionally biased region" description="Basic and acidic residues" evidence="1">
    <location>
        <begin position="25"/>
        <end position="41"/>
    </location>
</feature>
<feature type="region of interest" description="Disordered" evidence="1">
    <location>
        <begin position="1"/>
        <end position="168"/>
    </location>
</feature>
<protein>
    <submittedName>
        <fullName evidence="2">Uncharacterized protein</fullName>
    </submittedName>
</protein>
<comment type="caution">
    <text evidence="2">The sequence shown here is derived from an EMBL/GenBank/DDBJ whole genome shotgun (WGS) entry which is preliminary data.</text>
</comment>
<dbReference type="Proteomes" id="UP000440578">
    <property type="component" value="Unassembled WGS sequence"/>
</dbReference>
<dbReference type="Pfam" id="PF06910">
    <property type="entry name" value="MEA1"/>
    <property type="match status" value="1"/>
</dbReference>
<evidence type="ECO:0000256" key="1">
    <source>
        <dbReference type="SAM" id="MobiDB-lite"/>
    </source>
</evidence>
<sequence>MPPEPPRPLSPADDDGDDGMTPPSPERDGYRLLDAAGRAEDGALPVPDGLSSDDDASDADAADDDDEPQSVADLMAALERHGVNTVETTDDPADPAGDLPDPCADLVSEGAPAAAAPRTKESDPSQWPEEAMEVERQRQKQAAQERLALFSTPPRSGRSDGPLGADQAEAVRRAMRSVRLPGAERWASGLSDQQWRRELDRLLGRTDRDGAAAPREGEGTGEGRQDERGS</sequence>
<evidence type="ECO:0000313" key="3">
    <source>
        <dbReference type="Proteomes" id="UP000440578"/>
    </source>
</evidence>
<proteinExistence type="predicted"/>
<evidence type="ECO:0000313" key="2">
    <source>
        <dbReference type="EMBL" id="KAF0307002.1"/>
    </source>
</evidence>